<dbReference type="Pfam" id="PF01844">
    <property type="entry name" value="HNH"/>
    <property type="match status" value="1"/>
</dbReference>
<dbReference type="GO" id="GO:0004519">
    <property type="term" value="F:endonuclease activity"/>
    <property type="evidence" value="ECO:0007669"/>
    <property type="project" value="UniProtKB-KW"/>
</dbReference>
<feature type="transmembrane region" description="Helical" evidence="1">
    <location>
        <begin position="34"/>
        <end position="51"/>
    </location>
</feature>
<feature type="domain" description="HNH nuclease" evidence="2">
    <location>
        <begin position="121"/>
        <end position="173"/>
    </location>
</feature>
<sequence length="181" mass="21084">MSIKLWIIIICSFLIYNIYYDNVLLKNMKNYKKYYKIAIIVIMGIGTLSVLNKSPKMKYEHINTLNSFIKVMPIDKNTKDMLTPFLRSSEPSYNYAEKEYASVKKIQNSGKKSTKRSVSESKKKYVASQQNWCCSKCKQKLTHTFEIDHITRLEHGGNNDVNNLEALCRECHGQKTAFENF</sequence>
<accession>A0AB39JFB5</accession>
<keyword evidence="1" id="KW-1133">Transmembrane helix</keyword>
<keyword evidence="1" id="KW-0812">Transmembrane</keyword>
<keyword evidence="3" id="KW-0540">Nuclease</keyword>
<evidence type="ECO:0000259" key="2">
    <source>
        <dbReference type="SMART" id="SM00507"/>
    </source>
</evidence>
<gene>
    <name evidence="3" type="ORF">FloV-SA2_00299</name>
</gene>
<dbReference type="InterPro" id="IPR003615">
    <property type="entry name" value="HNH_nuc"/>
</dbReference>
<dbReference type="CDD" id="cd00085">
    <property type="entry name" value="HNHc"/>
    <property type="match status" value="1"/>
</dbReference>
<dbReference type="Gene3D" id="1.10.30.50">
    <property type="match status" value="1"/>
</dbReference>
<keyword evidence="1" id="KW-0472">Membrane</keyword>
<proteinExistence type="predicted"/>
<evidence type="ECO:0000313" key="3">
    <source>
        <dbReference type="EMBL" id="XDO02118.1"/>
    </source>
</evidence>
<dbReference type="EMBL" id="PP542043">
    <property type="protein sequence ID" value="XDO02118.1"/>
    <property type="molecule type" value="Genomic_DNA"/>
</dbReference>
<keyword evidence="3" id="KW-0255">Endonuclease</keyword>
<feature type="transmembrane region" description="Helical" evidence="1">
    <location>
        <begin position="5"/>
        <end position="22"/>
    </location>
</feature>
<protein>
    <submittedName>
        <fullName evidence="3">HNH Endonuclease</fullName>
    </submittedName>
</protein>
<keyword evidence="3" id="KW-0378">Hydrolase</keyword>
<dbReference type="SMART" id="SM00507">
    <property type="entry name" value="HNHc"/>
    <property type="match status" value="1"/>
</dbReference>
<name>A0AB39JFB5_9VIRU</name>
<dbReference type="GO" id="GO:0003676">
    <property type="term" value="F:nucleic acid binding"/>
    <property type="evidence" value="ECO:0007669"/>
    <property type="project" value="InterPro"/>
</dbReference>
<organism evidence="3">
    <name type="scientific">Florenciella sp. virus SA2</name>
    <dbReference type="NCBI Taxonomy" id="3240092"/>
    <lineage>
        <taxon>Viruses</taxon>
    </lineage>
</organism>
<dbReference type="GO" id="GO:0008270">
    <property type="term" value="F:zinc ion binding"/>
    <property type="evidence" value="ECO:0007669"/>
    <property type="project" value="InterPro"/>
</dbReference>
<dbReference type="InterPro" id="IPR002711">
    <property type="entry name" value="HNH"/>
</dbReference>
<reference evidence="3" key="1">
    <citation type="submission" date="2024-03" db="EMBL/GenBank/DDBJ databases">
        <title>Eukaryotic viruses encode the ribosomal protein eL40.</title>
        <authorList>
            <person name="Thomy J."/>
            <person name="Schvarcz C.R."/>
            <person name="McBeain K.A."/>
            <person name="Edwards K.F."/>
            <person name="Steward G.F."/>
        </authorList>
    </citation>
    <scope>NUCLEOTIDE SEQUENCE</scope>
    <source>
        <strain evidence="3">FloV-SA2</strain>
    </source>
</reference>
<evidence type="ECO:0000256" key="1">
    <source>
        <dbReference type="SAM" id="Phobius"/>
    </source>
</evidence>